<evidence type="ECO:0000313" key="7">
    <source>
        <dbReference type="Proteomes" id="UP000179786"/>
    </source>
</evidence>
<accession>A0A1S1MXB9</accession>
<dbReference type="InterPro" id="IPR029787">
    <property type="entry name" value="Nucleotide_cyclase"/>
</dbReference>
<protein>
    <recommendedName>
        <fullName evidence="8">Diguanylate cyclase</fullName>
    </recommendedName>
</protein>
<dbReference type="SMART" id="SM00267">
    <property type="entry name" value="GGDEF"/>
    <property type="match status" value="1"/>
</dbReference>
<evidence type="ECO:0000256" key="1">
    <source>
        <dbReference type="ARBA" id="ARBA00001946"/>
    </source>
</evidence>
<dbReference type="PROSITE" id="PS50112">
    <property type="entry name" value="PAS"/>
    <property type="match status" value="1"/>
</dbReference>
<dbReference type="Gene3D" id="3.30.70.270">
    <property type="match status" value="1"/>
</dbReference>
<dbReference type="RefSeq" id="WP_070986006.1">
    <property type="nucleotide sequence ID" value="NZ_MKJU01000027.1"/>
</dbReference>
<dbReference type="PROSITE" id="PS50883">
    <property type="entry name" value="EAL"/>
    <property type="match status" value="1"/>
</dbReference>
<dbReference type="OrthoDB" id="9816034at2"/>
<dbReference type="NCBIfam" id="TIGR00254">
    <property type="entry name" value="GGDEF"/>
    <property type="match status" value="1"/>
</dbReference>
<dbReference type="PROSITE" id="PS50887">
    <property type="entry name" value="GGDEF"/>
    <property type="match status" value="1"/>
</dbReference>
<feature type="transmembrane region" description="Helical" evidence="2">
    <location>
        <begin position="47"/>
        <end position="68"/>
    </location>
</feature>
<dbReference type="SUPFAM" id="SSF141868">
    <property type="entry name" value="EAL domain-like"/>
    <property type="match status" value="1"/>
</dbReference>
<sequence length="974" mass="107453">MKHLLFWVLGYLATVLLYLFHSPTALGVISLGGVSLWLIGALINQRLVVRVAVCTCIAMINGAALAYLSALNLLSTSLIVINMIAVIVICELLERYHHIDSHQHSILRIVTSILTYVFIPAMLFGAIGVSLVLYQTTIATQTVLFSAVVGTSLALFVGTPFVLAFMGRGDAYLQSVYQFRHVMFCVVVISSMVATAAISWHLFSAATVALFVLSVVFYDFKALNLCSFAVGGLVSAALNFHYINADSGLLDSGFYAFTSIAVGYVTALFVWRYKKLVAHSSAQLSQLHESFKHTFELSPEMLLTIDSSGTVQEVSQGFADAIGEPKELLCGRPFTDFMTAQGQQAFTKHALDVESKFVLSNLQLLSSEGEILTVNLKAELFGTPSGICTLCFLQDISEQIELAEVLEQEKELLEVTLSSIGDGVICTDVNSKVTYMNPVAEAVLAKLTREVKGLPFDEVMPLYNEDTKQPIRGLTDYCIKNNKLMELPELTCVKNHLKLEFAIQDSISPIYLKNGEIVGAVMVFQDVTESRIMSRKLSHLAHHDVLTGLPNRLLLQDRLSQFCRRALREEHNFAVVFIDLDKFKKINDSLGHAVGDSLLKKVAKRLTNCIRSCDTVSRMGGDEFVLLLDAVRSRAQVGKVVEKILESVSGCYELDTVQVELAVSAGVAIYPEDGDSADALMKHADTAMYRAKKVARSNYQFYSVELDKDAEFKIEQESAIAKGIKNSEFIPYYQPVVNAQSFLLEKLEMLARWDHDGELAGPHQFIATAEEANLIGKVCEQLLQKAFRDFSSWLEKMPSLTLSVNISVLQLIEPEFIDIFLCSLKRFNVPPINVEIEITESSLVSNLDTMKQTLLDLKSHGIRVAIDDFGTGYSSLSYLKHLSFDTIKVDQKFVSDLTGNIDGGELAIVIVHMAQSLQVNCVAEGVETAEQARILADAGCHQLQGYYFSKPKSARAIDSIIEAGVSIVQSRTLL</sequence>
<dbReference type="InterPro" id="IPR013656">
    <property type="entry name" value="PAS_4"/>
</dbReference>
<feature type="transmembrane region" description="Helical" evidence="2">
    <location>
        <begin position="74"/>
        <end position="93"/>
    </location>
</feature>
<keyword evidence="2" id="KW-0472">Membrane</keyword>
<dbReference type="SUPFAM" id="SSF55073">
    <property type="entry name" value="Nucleotide cyclase"/>
    <property type="match status" value="1"/>
</dbReference>
<feature type="transmembrane region" description="Helical" evidence="2">
    <location>
        <begin position="105"/>
        <end position="131"/>
    </location>
</feature>
<dbReference type="Pfam" id="PF00990">
    <property type="entry name" value="GGDEF"/>
    <property type="match status" value="1"/>
</dbReference>
<dbReference type="PANTHER" id="PTHR44757">
    <property type="entry name" value="DIGUANYLATE CYCLASE DGCP"/>
    <property type="match status" value="1"/>
</dbReference>
<feature type="transmembrane region" description="Helical" evidence="2">
    <location>
        <begin position="15"/>
        <end position="40"/>
    </location>
</feature>
<evidence type="ECO:0000259" key="5">
    <source>
        <dbReference type="PROSITE" id="PS50887"/>
    </source>
</evidence>
<dbReference type="CDD" id="cd01948">
    <property type="entry name" value="EAL"/>
    <property type="match status" value="1"/>
</dbReference>
<dbReference type="InterPro" id="IPR043128">
    <property type="entry name" value="Rev_trsase/Diguanyl_cyclase"/>
</dbReference>
<comment type="cofactor">
    <cofactor evidence="1">
        <name>Mg(2+)</name>
        <dbReference type="ChEBI" id="CHEBI:18420"/>
    </cofactor>
</comment>
<feature type="domain" description="PAS" evidence="3">
    <location>
        <begin position="409"/>
        <end position="482"/>
    </location>
</feature>
<name>A0A1S1MXB9_9GAMM</name>
<evidence type="ECO:0000256" key="2">
    <source>
        <dbReference type="SAM" id="Phobius"/>
    </source>
</evidence>
<keyword evidence="7" id="KW-1185">Reference proteome</keyword>
<keyword evidence="2" id="KW-0812">Transmembrane</keyword>
<dbReference type="AlphaFoldDB" id="A0A1S1MXB9"/>
<dbReference type="Pfam" id="PF13426">
    <property type="entry name" value="PAS_9"/>
    <property type="match status" value="1"/>
</dbReference>
<dbReference type="InterPro" id="IPR035965">
    <property type="entry name" value="PAS-like_dom_sf"/>
</dbReference>
<gene>
    <name evidence="6" type="ORF">BET10_14770</name>
</gene>
<evidence type="ECO:0000313" key="6">
    <source>
        <dbReference type="EMBL" id="OHU90037.1"/>
    </source>
</evidence>
<organism evidence="6 7">
    <name type="scientific">Pseudoalteromonas amylolytica</name>
    <dbReference type="NCBI Taxonomy" id="1859457"/>
    <lineage>
        <taxon>Bacteria</taxon>
        <taxon>Pseudomonadati</taxon>
        <taxon>Pseudomonadota</taxon>
        <taxon>Gammaproteobacteria</taxon>
        <taxon>Alteromonadales</taxon>
        <taxon>Pseudoalteromonadaceae</taxon>
        <taxon>Pseudoalteromonas</taxon>
    </lineage>
</organism>
<dbReference type="SMART" id="SM00052">
    <property type="entry name" value="EAL"/>
    <property type="match status" value="1"/>
</dbReference>
<dbReference type="InterPro" id="IPR000160">
    <property type="entry name" value="GGDEF_dom"/>
</dbReference>
<dbReference type="InterPro" id="IPR035919">
    <property type="entry name" value="EAL_sf"/>
</dbReference>
<dbReference type="GO" id="GO:0003824">
    <property type="term" value="F:catalytic activity"/>
    <property type="evidence" value="ECO:0007669"/>
    <property type="project" value="UniProtKB-ARBA"/>
</dbReference>
<dbReference type="InterPro" id="IPR052155">
    <property type="entry name" value="Biofilm_reg_signaling"/>
</dbReference>
<dbReference type="CDD" id="cd01949">
    <property type="entry name" value="GGDEF"/>
    <property type="match status" value="1"/>
</dbReference>
<dbReference type="Gene3D" id="3.30.450.20">
    <property type="entry name" value="PAS domain"/>
    <property type="match status" value="2"/>
</dbReference>
<proteinExistence type="predicted"/>
<evidence type="ECO:0000259" key="3">
    <source>
        <dbReference type="PROSITE" id="PS50112"/>
    </source>
</evidence>
<dbReference type="PANTHER" id="PTHR44757:SF4">
    <property type="entry name" value="DIGUANYLATE CYCLASE DGCE-RELATED"/>
    <property type="match status" value="1"/>
</dbReference>
<dbReference type="NCBIfam" id="TIGR00229">
    <property type="entry name" value="sensory_box"/>
    <property type="match status" value="1"/>
</dbReference>
<reference evidence="6 7" key="1">
    <citation type="submission" date="2016-09" db="EMBL/GenBank/DDBJ databases">
        <title>Pseudoalteromonas amylolytica sp. nov., isolated from the surface seawater.</title>
        <authorList>
            <person name="Wu Y.-H."/>
            <person name="Cheng H."/>
            <person name="Jin X.-B."/>
            <person name="Wang C.-S."/>
            <person name="Xu X.-W."/>
        </authorList>
    </citation>
    <scope>NUCLEOTIDE SEQUENCE [LARGE SCALE GENOMIC DNA]</scope>
    <source>
        <strain evidence="6 7">JW1</strain>
    </source>
</reference>
<dbReference type="Proteomes" id="UP000179786">
    <property type="component" value="Unassembled WGS sequence"/>
</dbReference>
<evidence type="ECO:0000259" key="4">
    <source>
        <dbReference type="PROSITE" id="PS50883"/>
    </source>
</evidence>
<dbReference type="Gene3D" id="3.20.20.450">
    <property type="entry name" value="EAL domain"/>
    <property type="match status" value="1"/>
</dbReference>
<dbReference type="FunFam" id="3.30.70.270:FF:000001">
    <property type="entry name" value="Diguanylate cyclase domain protein"/>
    <property type="match status" value="1"/>
</dbReference>
<evidence type="ECO:0008006" key="8">
    <source>
        <dbReference type="Google" id="ProtNLM"/>
    </source>
</evidence>
<dbReference type="SUPFAM" id="SSF55785">
    <property type="entry name" value="PYP-like sensor domain (PAS domain)"/>
    <property type="match status" value="2"/>
</dbReference>
<feature type="transmembrane region" description="Helical" evidence="2">
    <location>
        <begin position="254"/>
        <end position="271"/>
    </location>
</feature>
<feature type="transmembrane region" description="Helical" evidence="2">
    <location>
        <begin position="143"/>
        <end position="165"/>
    </location>
</feature>
<comment type="caution">
    <text evidence="6">The sequence shown here is derived from an EMBL/GenBank/DDBJ whole genome shotgun (WGS) entry which is preliminary data.</text>
</comment>
<dbReference type="InterPro" id="IPR000014">
    <property type="entry name" value="PAS"/>
</dbReference>
<dbReference type="InterPro" id="IPR001633">
    <property type="entry name" value="EAL_dom"/>
</dbReference>
<feature type="domain" description="EAL" evidence="4">
    <location>
        <begin position="713"/>
        <end position="965"/>
    </location>
</feature>
<dbReference type="SMART" id="SM00091">
    <property type="entry name" value="PAS"/>
    <property type="match status" value="2"/>
</dbReference>
<dbReference type="Pfam" id="PF00563">
    <property type="entry name" value="EAL"/>
    <property type="match status" value="1"/>
</dbReference>
<dbReference type="STRING" id="1859457.BET10_14770"/>
<keyword evidence="2" id="KW-1133">Transmembrane helix</keyword>
<dbReference type="Pfam" id="PF08448">
    <property type="entry name" value="PAS_4"/>
    <property type="match status" value="1"/>
</dbReference>
<feature type="transmembrane region" description="Helical" evidence="2">
    <location>
        <begin position="225"/>
        <end position="242"/>
    </location>
</feature>
<dbReference type="EMBL" id="MKJU01000027">
    <property type="protein sequence ID" value="OHU90037.1"/>
    <property type="molecule type" value="Genomic_DNA"/>
</dbReference>
<feature type="domain" description="GGDEF" evidence="5">
    <location>
        <begin position="571"/>
        <end position="704"/>
    </location>
</feature>